<proteinExistence type="predicted"/>
<name>A0A507ESE1_9FUNG</name>
<organism evidence="1 2">
    <name type="scientific">Chytriomyces confervae</name>
    <dbReference type="NCBI Taxonomy" id="246404"/>
    <lineage>
        <taxon>Eukaryota</taxon>
        <taxon>Fungi</taxon>
        <taxon>Fungi incertae sedis</taxon>
        <taxon>Chytridiomycota</taxon>
        <taxon>Chytridiomycota incertae sedis</taxon>
        <taxon>Chytridiomycetes</taxon>
        <taxon>Chytridiales</taxon>
        <taxon>Chytriomycetaceae</taxon>
        <taxon>Chytriomyces</taxon>
    </lineage>
</organism>
<gene>
    <name evidence="1" type="ORF">CcCBS67573_g07716</name>
</gene>
<dbReference type="GO" id="GO:0005737">
    <property type="term" value="C:cytoplasm"/>
    <property type="evidence" value="ECO:0007669"/>
    <property type="project" value="TreeGrafter"/>
</dbReference>
<evidence type="ECO:0000313" key="2">
    <source>
        <dbReference type="Proteomes" id="UP000320333"/>
    </source>
</evidence>
<protein>
    <submittedName>
        <fullName evidence="1">Uncharacterized protein</fullName>
    </submittedName>
</protein>
<dbReference type="AlphaFoldDB" id="A0A507ESE1"/>
<dbReference type="PANTHER" id="PTHR35020">
    <property type="entry name" value="N-ACETYLGLUCOSAMINE-INDUCED PROTEIN 1"/>
    <property type="match status" value="1"/>
</dbReference>
<sequence length="156" mass="18127">MKPFRGHLNWHEVRDTVDTLQLHRFSRTPAVTASYLDYLQGHVKRYSSVSDCVKVETLGFPAYYKDGLIHAVPVEKAVGWKVRPWTLTLNRFPYALEDGVEHWVLWSIGPNELSTMQIESILRKQLDGSEFCYLANPPSLKSVPDIHHWHVFVRRV</sequence>
<accession>A0A507ESE1</accession>
<dbReference type="InterPro" id="IPR022036">
    <property type="entry name" value="DUF3605"/>
</dbReference>
<keyword evidence="2" id="KW-1185">Reference proteome</keyword>
<dbReference type="EMBL" id="QEAP01000426">
    <property type="protein sequence ID" value="TPX66772.1"/>
    <property type="molecule type" value="Genomic_DNA"/>
</dbReference>
<comment type="caution">
    <text evidence="1">The sequence shown here is derived from an EMBL/GenBank/DDBJ whole genome shotgun (WGS) entry which is preliminary data.</text>
</comment>
<dbReference type="Pfam" id="PF12239">
    <property type="entry name" value="DUF3605"/>
    <property type="match status" value="1"/>
</dbReference>
<evidence type="ECO:0000313" key="1">
    <source>
        <dbReference type="EMBL" id="TPX66772.1"/>
    </source>
</evidence>
<dbReference type="OrthoDB" id="498286at2759"/>
<dbReference type="GO" id="GO:0006044">
    <property type="term" value="P:N-acetylglucosamine metabolic process"/>
    <property type="evidence" value="ECO:0007669"/>
    <property type="project" value="TreeGrafter"/>
</dbReference>
<reference evidence="1 2" key="1">
    <citation type="journal article" date="2019" name="Sci. Rep.">
        <title>Comparative genomics of chytrid fungi reveal insights into the obligate biotrophic and pathogenic lifestyle of Synchytrium endobioticum.</title>
        <authorList>
            <person name="van de Vossenberg B.T.L.H."/>
            <person name="Warris S."/>
            <person name="Nguyen H.D.T."/>
            <person name="van Gent-Pelzer M.P.E."/>
            <person name="Joly D.L."/>
            <person name="van de Geest H.C."/>
            <person name="Bonants P.J.M."/>
            <person name="Smith D.S."/>
            <person name="Levesque C.A."/>
            <person name="van der Lee T.A.J."/>
        </authorList>
    </citation>
    <scope>NUCLEOTIDE SEQUENCE [LARGE SCALE GENOMIC DNA]</scope>
    <source>
        <strain evidence="1 2">CBS 675.73</strain>
    </source>
</reference>
<dbReference type="PANTHER" id="PTHR35020:SF2">
    <property type="entry name" value="N-ACETYLGLUCOSAMINE-INDUCED PROTEIN 1"/>
    <property type="match status" value="1"/>
</dbReference>
<dbReference type="STRING" id="246404.A0A507ESE1"/>
<dbReference type="Proteomes" id="UP000320333">
    <property type="component" value="Unassembled WGS sequence"/>
</dbReference>